<dbReference type="EMBL" id="CP012900">
    <property type="protein sequence ID" value="ALJ27394.1"/>
    <property type="molecule type" value="Genomic_DNA"/>
</dbReference>
<dbReference type="AlphaFoldDB" id="A0A0S1AX95"/>
<sequence length="97" mass="10997">MSSAYKASISSLPGKADRVSGWNRMRRLLSHAGKPDRPGLYIARRCRYFWDTVPMLARDAKRIEDVDTTGLGHGADAIRYGCLRQDWAPELKFVREG</sequence>
<keyword evidence="2" id="KW-1185">Reference proteome</keyword>
<dbReference type="RefSeq" id="WP_162486365.1">
    <property type="nucleotide sequence ID" value="NZ_DAMBZY010000003.1"/>
</dbReference>
<evidence type="ECO:0000313" key="1">
    <source>
        <dbReference type="EMBL" id="ALJ27394.1"/>
    </source>
</evidence>
<dbReference type="Proteomes" id="UP000061010">
    <property type="component" value="Chromosome"/>
</dbReference>
<reference evidence="1 2" key="1">
    <citation type="journal article" date="2015" name="Genome Announc.">
        <title>Complete Genome Sequencing of Stenotrophomonas acidaminiphila ZAC14D2_NAIMI4_2, a Multidrug-Resistant Strain Isolated from Sediments of a Polluted River in Mexico, Uncovers New Antibiotic Resistance Genes and a Novel Class-II Lasso Peptide Biosynthesis Gene Cluster.</title>
        <authorList>
            <person name="Vinuesa P."/>
            <person name="Ochoa-Sanchez L.E."/>
        </authorList>
    </citation>
    <scope>NUCLEOTIDE SEQUENCE [LARGE SCALE GENOMIC DNA]</scope>
    <source>
        <strain evidence="1 2">ZAC14D2_NAIMI4_2</strain>
    </source>
</reference>
<gene>
    <name evidence="1" type="ORF">AOT14_09780</name>
</gene>
<name>A0A0S1AX95_9GAMM</name>
<evidence type="ECO:0000313" key="2">
    <source>
        <dbReference type="Proteomes" id="UP000061010"/>
    </source>
</evidence>
<organism evidence="1 2">
    <name type="scientific">Stenotrophomonas acidaminiphila</name>
    <dbReference type="NCBI Taxonomy" id="128780"/>
    <lineage>
        <taxon>Bacteria</taxon>
        <taxon>Pseudomonadati</taxon>
        <taxon>Pseudomonadota</taxon>
        <taxon>Gammaproteobacteria</taxon>
        <taxon>Lysobacterales</taxon>
        <taxon>Lysobacteraceae</taxon>
        <taxon>Stenotrophomonas</taxon>
    </lineage>
</organism>
<dbReference type="KEGG" id="sacz:AOT14_09780"/>
<dbReference type="Gene3D" id="3.30.420.280">
    <property type="match status" value="1"/>
</dbReference>
<dbReference type="PATRIC" id="fig|128780.6.peg.977"/>
<protein>
    <submittedName>
        <fullName evidence="1">Uncharacterized protein</fullName>
    </submittedName>
</protein>
<proteinExistence type="predicted"/>
<accession>A0A0S1AX95</accession>